<evidence type="ECO:0000313" key="5">
    <source>
        <dbReference type="Proteomes" id="UP000262954"/>
    </source>
</evidence>
<keyword evidence="2" id="KW-0325">Glycoprotein</keyword>
<evidence type="ECO:0000256" key="1">
    <source>
        <dbReference type="ARBA" id="ARBA00022723"/>
    </source>
</evidence>
<sequence>MKNISICIIISILSLVCVQAQTPAFPGAEGHGRYTTGGRGGTVYHVTTLEDTGLKGSLRYAVVQKGARTIVFDVAGTIFLRSTLKIANDDITIAGQTAPGQGICIAGWPVSVSANNVIIRYVRFRMGNESGTEEDALGGWGKKNIIVDHCSISWSVDECCSLYGSDNLTLQWCIISESLRTAGHEKGTHGYGGNWGGAKASYHHNLLAHHDSRAPRLGPKAGTQTREYMDLRNNVIYNWSGNGCYGGEGMKINIVNNYYKPGPATKSAATSAKVRYRIAGIGIRTESYVSKYPDFAPMKHVWGKYYVDGNVVEGYSDVTKDNWTKGIYEQIDNNSCDGLYTQVTKDTIKLDTPLETDVVTTHTATQALGRVLLYAGCSLARDEVDARIVRETEYGITTYTGSVSADAKSKPGLIDLPDDVKPEGATSAWPELSDGGVTEAELIDTDGDGIPDVWEEAHGLNKNNAADGKIVNSEGYTNLEVYMNSLVAEITENQNKVVDYTPIVTTSLETLLKNASAGDVLEVTSEVIGKELTVDKNITIKAKSGLIEPPVLEKVTFKIKNGASIALDGLILFYDRPDEEPTDSKYLISVTGEAQTIPEISFRNCEIYGYGRGAVRADDKTNIAVIGKLEVDNSVFHDMCKASPNYSVLGFAKAELSEAELTNSSFFNCSGGVFVNGGAVPLNFKMSNVTVLDCGTDADETQTGNAARASNEIIATGACTGSVYRLENCIISGFETKKVVLNDEAYIQNCLIENEVTGDLKINTRINASVISKDYDSYILTTDYFVGDEVGDSRWTLKSSETGGLISDLEQNSDMRVCVSGNRIHFAGISGNVTVDVFAINGSAVLKKTGDGESVSFELPSGFYVLRVVSGKQVNVFRVSVR</sequence>
<comment type="caution">
    <text evidence="4">The sequence shown here is derived from an EMBL/GenBank/DDBJ whole genome shotgun (WGS) entry which is preliminary data.</text>
</comment>
<dbReference type="GO" id="GO:0046872">
    <property type="term" value="F:metal ion binding"/>
    <property type="evidence" value="ECO:0007669"/>
    <property type="project" value="UniProtKB-KW"/>
</dbReference>
<feature type="chain" id="PRO_5016792168" evidence="3">
    <location>
        <begin position="21"/>
        <end position="882"/>
    </location>
</feature>
<dbReference type="PANTHER" id="PTHR42970">
    <property type="entry name" value="PECTATE LYASE C-RELATED"/>
    <property type="match status" value="1"/>
</dbReference>
<dbReference type="InterPro" id="IPR011050">
    <property type="entry name" value="Pectin_lyase_fold/virulence"/>
</dbReference>
<gene>
    <name evidence="4" type="ORF">DDY73_08935</name>
</gene>
<feature type="signal peptide" evidence="3">
    <location>
        <begin position="1"/>
        <end position="20"/>
    </location>
</feature>
<keyword evidence="3" id="KW-0732">Signal</keyword>
<name>A0A354M3M8_9BACT</name>
<dbReference type="PANTHER" id="PTHR42970:SF1">
    <property type="entry name" value="PECTATE LYASE C-RELATED"/>
    <property type="match status" value="1"/>
</dbReference>
<dbReference type="InterPro" id="IPR052063">
    <property type="entry name" value="Polysaccharide_Lyase_1"/>
</dbReference>
<protein>
    <submittedName>
        <fullName evidence="4">DUF5123 domain-containing protein</fullName>
    </submittedName>
</protein>
<evidence type="ECO:0000313" key="4">
    <source>
        <dbReference type="EMBL" id="HBJ09117.1"/>
    </source>
</evidence>
<accession>A0A354M3M8</accession>
<dbReference type="SUPFAM" id="SSF51126">
    <property type="entry name" value="Pectin lyase-like"/>
    <property type="match status" value="2"/>
</dbReference>
<dbReference type="AlphaFoldDB" id="A0A354M3M8"/>
<organism evidence="4 5">
    <name type="scientific">Coprobacter fastidiosus</name>
    <dbReference type="NCBI Taxonomy" id="1099853"/>
    <lineage>
        <taxon>Bacteria</taxon>
        <taxon>Pseudomonadati</taxon>
        <taxon>Bacteroidota</taxon>
        <taxon>Bacteroidia</taxon>
        <taxon>Bacteroidales</taxon>
        <taxon>Barnesiellaceae</taxon>
        <taxon>Coprobacter</taxon>
    </lineage>
</organism>
<dbReference type="EMBL" id="DNWC01000118">
    <property type="protein sequence ID" value="HBJ09117.1"/>
    <property type="molecule type" value="Genomic_DNA"/>
</dbReference>
<dbReference type="Proteomes" id="UP000262954">
    <property type="component" value="Unassembled WGS sequence"/>
</dbReference>
<reference evidence="4 5" key="1">
    <citation type="journal article" date="2018" name="Nat. Biotechnol.">
        <title>A standardized bacterial taxonomy based on genome phylogeny substantially revises the tree of life.</title>
        <authorList>
            <person name="Parks D.H."/>
            <person name="Chuvochina M."/>
            <person name="Waite D.W."/>
            <person name="Rinke C."/>
            <person name="Skarshewski A."/>
            <person name="Chaumeil P.A."/>
            <person name="Hugenholtz P."/>
        </authorList>
    </citation>
    <scope>NUCLEOTIDE SEQUENCE [LARGE SCALE GENOMIC DNA]</scope>
    <source>
        <strain evidence="4">UBA11482</strain>
    </source>
</reference>
<evidence type="ECO:0000256" key="3">
    <source>
        <dbReference type="SAM" id="SignalP"/>
    </source>
</evidence>
<dbReference type="InterPro" id="IPR012334">
    <property type="entry name" value="Pectin_lyas_fold"/>
</dbReference>
<evidence type="ECO:0000256" key="2">
    <source>
        <dbReference type="ARBA" id="ARBA00023180"/>
    </source>
</evidence>
<keyword evidence="1" id="KW-0479">Metal-binding</keyword>
<dbReference type="Gene3D" id="2.160.20.10">
    <property type="entry name" value="Single-stranded right-handed beta-helix, Pectin lyase-like"/>
    <property type="match status" value="1"/>
</dbReference>
<proteinExistence type="predicted"/>